<dbReference type="VEuPathDB" id="FungiDB:BD410DRAFT_784775"/>
<keyword evidence="2" id="KW-1185">Reference proteome</keyword>
<evidence type="ECO:0008006" key="3">
    <source>
        <dbReference type="Google" id="ProtNLM"/>
    </source>
</evidence>
<dbReference type="OrthoDB" id="3253535at2759"/>
<proteinExistence type="predicted"/>
<dbReference type="AlphaFoldDB" id="A0A4Y7QEG1"/>
<sequence>MIGAPPKERSGSAYAIHSTGYKLIVVGLTRVINTQHPDRTARRSEIYLNLPQAVMALSDTNAAASGSNLRIVPCYKPTPVAPKITAISRSTAAADYATILEAHRRSPLRGCSPPMHISSTPEQHVLRVELPGFAPEMVTISAKRCETIAVIADMWHAEQNCHHEWSVKFSPRDVNMSTVRAHFSPAGTLTIHVSRQSGRYEWV</sequence>
<reference evidence="1 2" key="1">
    <citation type="submission" date="2018-06" db="EMBL/GenBank/DDBJ databases">
        <title>A transcriptomic atlas of mushroom development highlights an independent origin of complex multicellularity.</title>
        <authorList>
            <consortium name="DOE Joint Genome Institute"/>
            <person name="Krizsan K."/>
            <person name="Almasi E."/>
            <person name="Merenyi Z."/>
            <person name="Sahu N."/>
            <person name="Viragh M."/>
            <person name="Koszo T."/>
            <person name="Mondo S."/>
            <person name="Kiss B."/>
            <person name="Balint B."/>
            <person name="Kues U."/>
            <person name="Barry K."/>
            <person name="Hegedus J.C."/>
            <person name="Henrissat B."/>
            <person name="Johnson J."/>
            <person name="Lipzen A."/>
            <person name="Ohm R."/>
            <person name="Nagy I."/>
            <person name="Pangilinan J."/>
            <person name="Yan J."/>
            <person name="Xiong Y."/>
            <person name="Grigoriev I.V."/>
            <person name="Hibbett D.S."/>
            <person name="Nagy L.G."/>
        </authorList>
    </citation>
    <scope>NUCLEOTIDE SEQUENCE [LARGE SCALE GENOMIC DNA]</scope>
    <source>
        <strain evidence="1 2">SZMC22713</strain>
    </source>
</reference>
<evidence type="ECO:0000313" key="2">
    <source>
        <dbReference type="Proteomes" id="UP000294933"/>
    </source>
</evidence>
<dbReference type="Gene3D" id="2.60.40.790">
    <property type="match status" value="1"/>
</dbReference>
<dbReference type="SUPFAM" id="SSF49764">
    <property type="entry name" value="HSP20-like chaperones"/>
    <property type="match status" value="1"/>
</dbReference>
<name>A0A4Y7QEG1_9AGAM</name>
<dbReference type="InterPro" id="IPR008978">
    <property type="entry name" value="HSP20-like_chaperone"/>
</dbReference>
<dbReference type="Proteomes" id="UP000294933">
    <property type="component" value="Unassembled WGS sequence"/>
</dbReference>
<organism evidence="1 2">
    <name type="scientific">Rickenella mellea</name>
    <dbReference type="NCBI Taxonomy" id="50990"/>
    <lineage>
        <taxon>Eukaryota</taxon>
        <taxon>Fungi</taxon>
        <taxon>Dikarya</taxon>
        <taxon>Basidiomycota</taxon>
        <taxon>Agaricomycotina</taxon>
        <taxon>Agaricomycetes</taxon>
        <taxon>Hymenochaetales</taxon>
        <taxon>Rickenellaceae</taxon>
        <taxon>Rickenella</taxon>
    </lineage>
</organism>
<accession>A0A4Y7QEG1</accession>
<dbReference type="CDD" id="cd06464">
    <property type="entry name" value="ACD_sHsps-like"/>
    <property type="match status" value="1"/>
</dbReference>
<dbReference type="EMBL" id="ML170163">
    <property type="protein sequence ID" value="TDL25736.1"/>
    <property type="molecule type" value="Genomic_DNA"/>
</dbReference>
<protein>
    <recommendedName>
        <fullName evidence="3">SHSP domain-containing protein</fullName>
    </recommendedName>
</protein>
<evidence type="ECO:0000313" key="1">
    <source>
        <dbReference type="EMBL" id="TDL25736.1"/>
    </source>
</evidence>
<dbReference type="STRING" id="50990.A0A4Y7QEG1"/>
<gene>
    <name evidence="1" type="ORF">BD410DRAFT_784775</name>
</gene>